<keyword evidence="2" id="KW-0328">Glycosyltransferase</keyword>
<keyword evidence="11" id="KW-1185">Reference proteome</keyword>
<gene>
    <name evidence="10" type="ORF">AMSG_08614</name>
</gene>
<dbReference type="GO" id="GO:0016757">
    <property type="term" value="F:glycosyltransferase activity"/>
    <property type="evidence" value="ECO:0007669"/>
    <property type="project" value="UniProtKB-KW"/>
</dbReference>
<keyword evidence="3" id="KW-0808">Transferase</keyword>
<evidence type="ECO:0000256" key="4">
    <source>
        <dbReference type="ARBA" id="ARBA00022692"/>
    </source>
</evidence>
<dbReference type="Proteomes" id="UP000054408">
    <property type="component" value="Unassembled WGS sequence"/>
</dbReference>
<dbReference type="GO" id="GO:0016020">
    <property type="term" value="C:membrane"/>
    <property type="evidence" value="ECO:0007669"/>
    <property type="project" value="UniProtKB-SubCell"/>
</dbReference>
<feature type="transmembrane region" description="Helical" evidence="8">
    <location>
        <begin position="532"/>
        <end position="554"/>
    </location>
</feature>
<dbReference type="RefSeq" id="XP_013755050.1">
    <property type="nucleotide sequence ID" value="XM_013899596.1"/>
</dbReference>
<dbReference type="GeneID" id="25567266"/>
<reference evidence="10 11" key="1">
    <citation type="submission" date="2010-05" db="EMBL/GenBank/DDBJ databases">
        <title>The Genome Sequence of Thecamonas trahens ATCC 50062.</title>
        <authorList>
            <consortium name="The Broad Institute Genome Sequencing Platform"/>
            <person name="Russ C."/>
            <person name="Cuomo C."/>
            <person name="Shea T."/>
            <person name="Young S.K."/>
            <person name="Zeng Q."/>
            <person name="Koehrsen M."/>
            <person name="Haas B."/>
            <person name="Borodovsky M."/>
            <person name="Guigo R."/>
            <person name="Alvarado L."/>
            <person name="Berlin A."/>
            <person name="Bochicchio J."/>
            <person name="Borenstein D."/>
            <person name="Chapman S."/>
            <person name="Chen Z."/>
            <person name="Freedman E."/>
            <person name="Gellesch M."/>
            <person name="Goldberg J."/>
            <person name="Griggs A."/>
            <person name="Gujja S."/>
            <person name="Heilman E."/>
            <person name="Heiman D."/>
            <person name="Hepburn T."/>
            <person name="Howarth C."/>
            <person name="Jen D."/>
            <person name="Larson L."/>
            <person name="Mehta T."/>
            <person name="Park D."/>
            <person name="Pearson M."/>
            <person name="Roberts A."/>
            <person name="Saif S."/>
            <person name="Shenoy N."/>
            <person name="Sisk P."/>
            <person name="Stolte C."/>
            <person name="Sykes S."/>
            <person name="Thomson T."/>
            <person name="Walk T."/>
            <person name="White J."/>
            <person name="Yandava C."/>
            <person name="Burger G."/>
            <person name="Gray M.W."/>
            <person name="Holland P.W.H."/>
            <person name="King N."/>
            <person name="Lang F.B.F."/>
            <person name="Roger A.J."/>
            <person name="Ruiz-Trillo I."/>
            <person name="Lander E."/>
            <person name="Nusbaum C."/>
        </authorList>
    </citation>
    <scope>NUCLEOTIDE SEQUENCE [LARGE SCALE GENOMIC DNA]</scope>
    <source>
        <strain evidence="10 11">ATCC 50062</strain>
    </source>
</reference>
<dbReference type="EMBL" id="GL349475">
    <property type="protein sequence ID" value="KNC52736.1"/>
    <property type="molecule type" value="Genomic_DNA"/>
</dbReference>
<feature type="transmembrane region" description="Helical" evidence="8">
    <location>
        <begin position="459"/>
        <end position="481"/>
    </location>
</feature>
<evidence type="ECO:0000256" key="6">
    <source>
        <dbReference type="ARBA" id="ARBA00023136"/>
    </source>
</evidence>
<dbReference type="PANTHER" id="PTHR31485">
    <property type="entry name" value="PEPTIDYL SERINE ALPHA-GALACTOSYLTRANSFERASE"/>
    <property type="match status" value="1"/>
</dbReference>
<evidence type="ECO:0000256" key="7">
    <source>
        <dbReference type="SAM" id="MobiDB-lite"/>
    </source>
</evidence>
<accession>A0A0L0DL32</accession>
<evidence type="ECO:0000313" key="11">
    <source>
        <dbReference type="Proteomes" id="UP000054408"/>
    </source>
</evidence>
<feature type="transmembrane region" description="Helical" evidence="8">
    <location>
        <begin position="63"/>
        <end position="81"/>
    </location>
</feature>
<feature type="region of interest" description="Disordered" evidence="7">
    <location>
        <begin position="1"/>
        <end position="23"/>
    </location>
</feature>
<dbReference type="eggNOG" id="ENOG502QQNK">
    <property type="taxonomic scope" value="Eukaryota"/>
</dbReference>
<keyword evidence="5 8" id="KW-1133">Transmembrane helix</keyword>
<feature type="transmembrane region" description="Helical" evidence="8">
    <location>
        <begin position="651"/>
        <end position="673"/>
    </location>
</feature>
<keyword evidence="6 8" id="KW-0472">Membrane</keyword>
<evidence type="ECO:0000256" key="3">
    <source>
        <dbReference type="ARBA" id="ARBA00022679"/>
    </source>
</evidence>
<evidence type="ECO:0000256" key="2">
    <source>
        <dbReference type="ARBA" id="ARBA00022676"/>
    </source>
</evidence>
<evidence type="ECO:0000313" key="10">
    <source>
        <dbReference type="EMBL" id="KNC52736.1"/>
    </source>
</evidence>
<feature type="domain" description="Hydroxyproline O-arabinosyltransferase-like" evidence="9">
    <location>
        <begin position="133"/>
        <end position="419"/>
    </location>
</feature>
<evidence type="ECO:0000256" key="5">
    <source>
        <dbReference type="ARBA" id="ARBA00022989"/>
    </source>
</evidence>
<feature type="transmembrane region" description="Helical" evidence="8">
    <location>
        <begin position="431"/>
        <end position="452"/>
    </location>
</feature>
<sequence>MAEWDERCNWSDDSEAEKKRRGPIRLAGASGGYGSGGRFGAGRSESGWLPAWLTSSGHVRSRGVLVGLALFMVIVIYLMPLEHHLGEAPQPLETQAGGEGLKNPAAALPSHAGVRGAVVLPANEVDGSETLMILMLSDNAYQVWQMRLFHYHYLKVKQPGKLVTIVSSPGRAEPSFSCDEPFMTCPIFITDDYATAPNGDHFVVYNRAEGLREFLSAFRAGSIASLDPAVLTNVVIVEPDFLLIKPITAIAARHAPVGHHYFYMEADYPWSNNSYVINNCSPRPAAVAPIGVPYIIHADDLWQILPAWIESTRWNRFPQPWANNEKSWIADMWGFACAAASLGWNSIADKQLAPEPPMDADISHRSVAIHYTYGQEVGNFAFNKRDWFGPPVPRPLPPIPDEASPLQHLWYDLINEALLNVLARPTGGMCWSFEVSLGFASLEIAGMVALAWRGGRRDWAVLPLLTLLTGMELIEAGLWLTDPTPWPPPRRATCSSTANSLLTHLAALDLFAQPMAVNWFGAKAANGAAARLAHRTCFTLACIVAAAAAVASIWPQALVRLSHADVIDASHSFGVATCSFVGPHGHLLWQFGVPAGIATMAVMPNQFVWALLWCAPLALFFRPRRVGWILLAIFAVLFGATWLWLDGSAETLSVFCWLGIAVHGYALALPWLAPERPSFHLKRS</sequence>
<feature type="transmembrane region" description="Helical" evidence="8">
    <location>
        <begin position="626"/>
        <end position="645"/>
    </location>
</feature>
<dbReference type="InterPro" id="IPR044845">
    <property type="entry name" value="HPAT/SRGT1-like"/>
</dbReference>
<organism evidence="10 11">
    <name type="scientific">Thecamonas trahens ATCC 50062</name>
    <dbReference type="NCBI Taxonomy" id="461836"/>
    <lineage>
        <taxon>Eukaryota</taxon>
        <taxon>Apusozoa</taxon>
        <taxon>Apusomonadida</taxon>
        <taxon>Apusomonadidae</taxon>
        <taxon>Thecamonas</taxon>
    </lineage>
</organism>
<feature type="transmembrane region" description="Helical" evidence="8">
    <location>
        <begin position="591"/>
        <end position="614"/>
    </location>
</feature>
<dbReference type="Pfam" id="PF23452">
    <property type="entry name" value="HPAT"/>
    <property type="match status" value="1"/>
</dbReference>
<dbReference type="STRING" id="461836.A0A0L0DL32"/>
<dbReference type="OrthoDB" id="10259977at2759"/>
<protein>
    <recommendedName>
        <fullName evidence="9">Hydroxyproline O-arabinosyltransferase-like domain-containing protein</fullName>
    </recommendedName>
</protein>
<proteinExistence type="predicted"/>
<name>A0A0L0DL32_THETB</name>
<evidence type="ECO:0000259" key="9">
    <source>
        <dbReference type="Pfam" id="PF23452"/>
    </source>
</evidence>
<evidence type="ECO:0000256" key="8">
    <source>
        <dbReference type="SAM" id="Phobius"/>
    </source>
</evidence>
<feature type="compositionally biased region" description="Basic and acidic residues" evidence="7">
    <location>
        <begin position="1"/>
        <end position="10"/>
    </location>
</feature>
<dbReference type="AlphaFoldDB" id="A0A0L0DL32"/>
<dbReference type="InterPro" id="IPR056508">
    <property type="entry name" value="HPAT-like"/>
</dbReference>
<feature type="transmembrane region" description="Helical" evidence="8">
    <location>
        <begin position="501"/>
        <end position="520"/>
    </location>
</feature>
<keyword evidence="4 8" id="KW-0812">Transmembrane</keyword>
<comment type="subcellular location">
    <subcellularLocation>
        <location evidence="1">Membrane</location>
        <topology evidence="1">Single-pass membrane protein</topology>
    </subcellularLocation>
</comment>
<evidence type="ECO:0000256" key="1">
    <source>
        <dbReference type="ARBA" id="ARBA00004167"/>
    </source>
</evidence>
<dbReference type="PANTHER" id="PTHR31485:SF7">
    <property type="entry name" value="PEPTIDYL SERINE ALPHA-GALACTOSYLTRANSFERASE"/>
    <property type="match status" value="1"/>
</dbReference>